<dbReference type="PANTHER" id="PTHR43179:SF7">
    <property type="entry name" value="RHAMNOSYLTRANSFERASE WBBL"/>
    <property type="match status" value="1"/>
</dbReference>
<proteinExistence type="predicted"/>
<dbReference type="InterPro" id="IPR029044">
    <property type="entry name" value="Nucleotide-diphossugar_trans"/>
</dbReference>
<keyword evidence="1" id="KW-0328">Glycosyltransferase</keyword>
<dbReference type="RefSeq" id="WP_004175238.1">
    <property type="nucleotide sequence ID" value="NZ_BAACAB010000061.1"/>
</dbReference>
<gene>
    <name evidence="1" type="primary">wclJ</name>
</gene>
<dbReference type="EC" id="2.4.-.-" evidence="1"/>
<dbReference type="EMBL" id="LT174593">
    <property type="protein sequence ID" value="CZQ25198.1"/>
    <property type="molecule type" value="Genomic_DNA"/>
</dbReference>
<evidence type="ECO:0000313" key="1">
    <source>
        <dbReference type="EMBL" id="CZQ25198.1"/>
    </source>
</evidence>
<dbReference type="SUPFAM" id="SSF53448">
    <property type="entry name" value="Nucleotide-diphospho-sugar transferases"/>
    <property type="match status" value="1"/>
</dbReference>
<name>A0A193SF37_KLEPN</name>
<accession>A0A193SF37</accession>
<reference evidence="1" key="2">
    <citation type="submission" date="2016-06" db="EMBL/GenBank/DDBJ databases">
        <title>Towards a vaccine: An investigation of Klebsiella pneumoniae surface antigens.</title>
        <authorList>
            <person name="Follador R."/>
            <person name="Heinz E."/>
            <person name="Wyres K.L."/>
            <person name="Ellington M.J."/>
            <person name="Kowarik M."/>
            <person name="Holt K.E."/>
            <person name="Thomson N.R."/>
        </authorList>
    </citation>
    <scope>NUCLEOTIDE SEQUENCE</scope>
    <source>
        <strain evidence="1">AKPRH122047</strain>
    </source>
</reference>
<reference evidence="1" key="1">
    <citation type="submission" date="2016-02" db="EMBL/GenBank/DDBJ databases">
        <authorList>
            <person name="Wen L."/>
            <person name="He K."/>
            <person name="Yang H."/>
        </authorList>
    </citation>
    <scope>NUCLEOTIDE SEQUENCE</scope>
    <source>
        <strain evidence="1">AKPRH122047</strain>
    </source>
</reference>
<protein>
    <submittedName>
        <fullName evidence="1">Glycosyl transferase family 2</fullName>
        <ecNumber evidence="1">2.4.-.-</ecNumber>
    </submittedName>
</protein>
<dbReference type="GO" id="GO:0016757">
    <property type="term" value="F:glycosyltransferase activity"/>
    <property type="evidence" value="ECO:0007669"/>
    <property type="project" value="UniProtKB-KW"/>
</dbReference>
<dbReference type="Gene3D" id="3.90.550.10">
    <property type="entry name" value="Spore Coat Polysaccharide Biosynthesis Protein SpsA, Chain A"/>
    <property type="match status" value="1"/>
</dbReference>
<sequence>MNCLVIIVTHNSQKHIQWCIDGLESSKSLLKIKVIDSGSTNISYLDNISSKHRLEIIKENNIGFVKGNNLALQSDENFDWVLLLNPDARIEGDRLDELLKVATDVNNSNVGIFSVPLVRFSIDEMQDMQVYDSLGIDATRYGRWFDIGSGEETKVLTKELIDVPAVCGALMLIRTKALELCLDKSAKKGFESSYYMYKEDIELCLRIKKNDWRVVLVNSLQAFHCRGWNKPRKEISHWAKYHSAKNDIDIALRYRRQFLPYALCKYLWVNVFERFGLM</sequence>
<organism evidence="1">
    <name type="scientific">Klebsiella pneumoniae</name>
    <dbReference type="NCBI Taxonomy" id="573"/>
    <lineage>
        <taxon>Bacteria</taxon>
        <taxon>Pseudomonadati</taxon>
        <taxon>Pseudomonadota</taxon>
        <taxon>Gammaproteobacteria</taxon>
        <taxon>Enterobacterales</taxon>
        <taxon>Enterobacteriaceae</taxon>
        <taxon>Klebsiella/Raoultella group</taxon>
        <taxon>Klebsiella</taxon>
        <taxon>Klebsiella pneumoniae complex</taxon>
    </lineage>
</organism>
<keyword evidence="1" id="KW-0808">Transferase</keyword>
<dbReference type="AlphaFoldDB" id="A0A193SF37"/>
<dbReference type="PANTHER" id="PTHR43179">
    <property type="entry name" value="RHAMNOSYLTRANSFERASE WBBL"/>
    <property type="match status" value="1"/>
</dbReference>